<evidence type="ECO:0000313" key="2">
    <source>
        <dbReference type="EMBL" id="OSD07688.1"/>
    </source>
</evidence>
<evidence type="ECO:0000313" key="3">
    <source>
        <dbReference type="Proteomes" id="UP000193067"/>
    </source>
</evidence>
<dbReference type="Proteomes" id="UP000193067">
    <property type="component" value="Unassembled WGS sequence"/>
</dbReference>
<dbReference type="PANTHER" id="PTHR31912:SF34">
    <property type="entry name" value="NOTOCHORD-RELATED PROTEIN"/>
    <property type="match status" value="1"/>
</dbReference>
<reference evidence="2 3" key="1">
    <citation type="journal article" date="2015" name="Biotechnol. Biofuels">
        <title>Enhanced degradation of softwood versus hardwood by the white-rot fungus Pycnoporus coccineus.</title>
        <authorList>
            <person name="Couturier M."/>
            <person name="Navarro D."/>
            <person name="Chevret D."/>
            <person name="Henrissat B."/>
            <person name="Piumi F."/>
            <person name="Ruiz-Duenas F.J."/>
            <person name="Martinez A.T."/>
            <person name="Grigoriev I.V."/>
            <person name="Riley R."/>
            <person name="Lipzen A."/>
            <person name="Berrin J.G."/>
            <person name="Master E.R."/>
            <person name="Rosso M.N."/>
        </authorList>
    </citation>
    <scope>NUCLEOTIDE SEQUENCE [LARGE SCALE GENOMIC DNA]</scope>
    <source>
        <strain evidence="2 3">BRFM310</strain>
    </source>
</reference>
<feature type="region of interest" description="Disordered" evidence="1">
    <location>
        <begin position="370"/>
        <end position="404"/>
    </location>
</feature>
<sequence length="933" mass="104737">TCVLDILRHLPRCAFSKKQNTVIHWALLALGLTDIPSEHTVGRIATALQKIYGISSIRYKGAFGHVYYVNDLAAIIAQACMANPRVRPYLHFIPEDAGPRLAEAWQAKRWLEELDQNLATPMCRKGHQDFYIHEPALLDDGRVCMPFRWFTRMGKTFARAWAMAPVEGNSGWIVSRHIEFDVSVDRFLVNFASLSGTYTPYGVPDPRCIIGVQHAAGDGIAAWTLTDPRVGNRWRLLAEGHRVVAFPIWLYCDDTSGNLSKKWNKHNSFLFTPAGLPRRLVHQEYNIHFLATSNTASPLEMLDGIVDQLSQCQQSGIWAWDCEFREPVLVIPSVLAMLGDNPMQSEIACHVGLMGRLFCRVCWASKGKAASGEGDNDVEGEDAALNSDVGSQTQKRRKTKPETMSEMVSRLQAFMEIGRLRSRDESVSLLKSQFDNAKRVGGQSAVKTDRTRTGLKDTYQGHFIERLFKVTTQRGKTRAEKEADVEKLRESFPPDDLIMSPVWRIKGFDPHSDTPVEILHVVLLGFVKYFWRDTVARLKDAEKATLIARLSSFDTSGLDIPRLSGATLVNYAGSLVGRDFRALVQAAPFVLHGLSVISREYLDVWIALSRLVALVWQPEIDDIANHLANIQGAIDRFLDATCRLTPRWFNKPKFHILLHLPAHIARFGPPMLFATEGFESFNAVIRSFSIHSNHQAPSRDIANGMAHHNRIRHLLSGGFICVPRVHEGRSDEPLDTTTAQIAEDTTISRWLNKMPLSRCKRALWQQIGAVPRQLLTLNCFGERMLGLDNLPLETDAIGSSHVSSAGEVSLTPLMKSYSNHFGQVFVGEFLRRTSHGLRLKHRRNGFLSTLDSHNVAFALSTPFYYPMEIGALSSTIRGYCGKVWHHSWKLGGSSRYFKSLTRPLSGRARLMVSSCSLPRSLVCIRSTTCRDLT</sequence>
<dbReference type="STRING" id="1353009.A0A1Y2J2Q5"/>
<gene>
    <name evidence="2" type="ORF">PYCCODRAFT_1358054</name>
</gene>
<dbReference type="AlphaFoldDB" id="A0A1Y2J2Q5"/>
<name>A0A1Y2J2Q5_TRAC3</name>
<keyword evidence="3" id="KW-1185">Reference proteome</keyword>
<dbReference type="OrthoDB" id="2246127at2759"/>
<protein>
    <submittedName>
        <fullName evidence="2">Uncharacterized protein</fullName>
    </submittedName>
</protein>
<proteinExistence type="predicted"/>
<accession>A0A1Y2J2Q5</accession>
<feature type="non-terminal residue" evidence="2">
    <location>
        <position position="1"/>
    </location>
</feature>
<dbReference type="PANTHER" id="PTHR31912">
    <property type="entry name" value="IP13529P"/>
    <property type="match status" value="1"/>
</dbReference>
<organism evidence="2 3">
    <name type="scientific">Trametes coccinea (strain BRFM310)</name>
    <name type="common">Pycnoporus coccineus</name>
    <dbReference type="NCBI Taxonomy" id="1353009"/>
    <lineage>
        <taxon>Eukaryota</taxon>
        <taxon>Fungi</taxon>
        <taxon>Dikarya</taxon>
        <taxon>Basidiomycota</taxon>
        <taxon>Agaricomycotina</taxon>
        <taxon>Agaricomycetes</taxon>
        <taxon>Polyporales</taxon>
        <taxon>Polyporaceae</taxon>
        <taxon>Trametes</taxon>
    </lineage>
</organism>
<dbReference type="EMBL" id="KZ084087">
    <property type="protein sequence ID" value="OSD07688.1"/>
    <property type="molecule type" value="Genomic_DNA"/>
</dbReference>
<evidence type="ECO:0000256" key="1">
    <source>
        <dbReference type="SAM" id="MobiDB-lite"/>
    </source>
</evidence>